<dbReference type="EMBL" id="CABVHJ010000019">
    <property type="protein sequence ID" value="VVN30701.1"/>
    <property type="molecule type" value="Genomic_DNA"/>
</dbReference>
<evidence type="ECO:0000256" key="1">
    <source>
        <dbReference type="SAM" id="MobiDB-lite"/>
    </source>
</evidence>
<name>A0A5E6WRX1_PSEFL</name>
<evidence type="ECO:0000313" key="3">
    <source>
        <dbReference type="Proteomes" id="UP000327167"/>
    </source>
</evidence>
<feature type="region of interest" description="Disordered" evidence="1">
    <location>
        <begin position="244"/>
        <end position="287"/>
    </location>
</feature>
<reference evidence="2 3" key="1">
    <citation type="submission" date="2019-09" db="EMBL/GenBank/DDBJ databases">
        <authorList>
            <person name="Chandra G."/>
            <person name="Truman W A."/>
        </authorList>
    </citation>
    <scope>NUCLEOTIDE SEQUENCE [LARGE SCALE GENOMIC DNA]</scope>
    <source>
        <strain evidence="2">PS655</strain>
    </source>
</reference>
<gene>
    <name evidence="2" type="ORF">PS655_04852</name>
</gene>
<protein>
    <submittedName>
        <fullName evidence="2">Uncharacterized protein</fullName>
    </submittedName>
</protein>
<evidence type="ECO:0000313" key="2">
    <source>
        <dbReference type="EMBL" id="VVN30701.1"/>
    </source>
</evidence>
<dbReference type="AlphaFoldDB" id="A0A5E6WRX1"/>
<organism evidence="2 3">
    <name type="scientific">Pseudomonas fluorescens</name>
    <dbReference type="NCBI Taxonomy" id="294"/>
    <lineage>
        <taxon>Bacteria</taxon>
        <taxon>Pseudomonadati</taxon>
        <taxon>Pseudomonadota</taxon>
        <taxon>Gammaproteobacteria</taxon>
        <taxon>Pseudomonadales</taxon>
        <taxon>Pseudomonadaceae</taxon>
        <taxon>Pseudomonas</taxon>
    </lineage>
</organism>
<accession>A0A5E6WRX1</accession>
<sequence length="287" mass="31420">MRFGNGFLRRFTVVDERRVDVRGNHQQIGFQLLGEQRRAQVLVDHCLDTFEITVLVVHGRNPAATGADHDAALVQQPFDRADFEDAFWPWAGDHTAELVAIRSNRPAFFSSEFFRFGLVVDGADRLGRVLEGRILGVDFNLGEQGGERHFEVEQIAQFLFDDVADHAFGFGTEHVQRVRGDGGVGRRLQRQQADLRAIAVGDDQLVAGMDLGDLLGGDADVGALIVSGHRFTTAEQGVTAQSYDDTHGACPSNQRRGKQLDLPVGTGIPCGSEPAREGVRSVDISVE</sequence>
<dbReference type="Proteomes" id="UP000327167">
    <property type="component" value="Unassembled WGS sequence"/>
</dbReference>
<proteinExistence type="predicted"/>